<dbReference type="InterPro" id="IPR002641">
    <property type="entry name" value="PNPLA_dom"/>
</dbReference>
<proteinExistence type="predicted"/>
<dbReference type="CDD" id="cd07208">
    <property type="entry name" value="Pat_hypo_Ecoli_yjju_like"/>
    <property type="match status" value="1"/>
</dbReference>
<dbReference type="Proteomes" id="UP000759273">
    <property type="component" value="Unassembled WGS sequence"/>
</dbReference>
<dbReference type="PROSITE" id="PS51635">
    <property type="entry name" value="PNPLA"/>
    <property type="match status" value="1"/>
</dbReference>
<dbReference type="PANTHER" id="PTHR14226:SF25">
    <property type="entry name" value="PHOSPHOESTERASE"/>
    <property type="match status" value="1"/>
</dbReference>
<organism evidence="6 7">
    <name type="scientific">Subdoligranulum variabile</name>
    <dbReference type="NCBI Taxonomy" id="214851"/>
    <lineage>
        <taxon>Bacteria</taxon>
        <taxon>Bacillati</taxon>
        <taxon>Bacillota</taxon>
        <taxon>Clostridia</taxon>
        <taxon>Eubacteriales</taxon>
        <taxon>Oscillospiraceae</taxon>
        <taxon>Subdoligranulum</taxon>
    </lineage>
</organism>
<accession>A0A943HKS2</accession>
<dbReference type="InterPro" id="IPR050301">
    <property type="entry name" value="NTE"/>
</dbReference>
<evidence type="ECO:0000256" key="2">
    <source>
        <dbReference type="ARBA" id="ARBA00022963"/>
    </source>
</evidence>
<keyword evidence="3 4" id="KW-0443">Lipid metabolism</keyword>
<dbReference type="GO" id="GO:0016787">
    <property type="term" value="F:hydrolase activity"/>
    <property type="evidence" value="ECO:0007669"/>
    <property type="project" value="UniProtKB-UniRule"/>
</dbReference>
<evidence type="ECO:0000256" key="1">
    <source>
        <dbReference type="ARBA" id="ARBA00022801"/>
    </source>
</evidence>
<gene>
    <name evidence="6" type="ORF">KHY36_07975</name>
</gene>
<sequence length="290" mass="32577">MSKITIPGNSILLLEGGSLRGLYTAGVLDTFMENDLYFPAVAGVSAGSLNAMNYVSRQPGRAASINLRYRHDPRYFGPKAALRGGSVFGLQFMLHDVKKEVPFDEEMFRNGGMRMIAVATNVATGKPAYFEKGKTDFDFNEAVRASASLPLASTPVMLDGQPYLDGGCSCPIALNWALNQGFEKIVVITTRQKGFRKTMPSQRMVELYDDFYGDKPLFLADMLTQEMRYNTLMDQLDELEESGRVHCIRPNDPITIGRFEGDENKLLDLYNRGHREGREKLEELRTYLEK</sequence>
<dbReference type="GO" id="GO:0016042">
    <property type="term" value="P:lipid catabolic process"/>
    <property type="evidence" value="ECO:0007669"/>
    <property type="project" value="UniProtKB-UniRule"/>
</dbReference>
<evidence type="ECO:0000256" key="3">
    <source>
        <dbReference type="ARBA" id="ARBA00023098"/>
    </source>
</evidence>
<evidence type="ECO:0000256" key="4">
    <source>
        <dbReference type="PROSITE-ProRule" id="PRU01161"/>
    </source>
</evidence>
<protein>
    <submittedName>
        <fullName evidence="6">Patatin family protein</fullName>
    </submittedName>
</protein>
<dbReference type="EMBL" id="JAGZGG010000016">
    <property type="protein sequence ID" value="MBS5332450.1"/>
    <property type="molecule type" value="Genomic_DNA"/>
</dbReference>
<dbReference type="PANTHER" id="PTHR14226">
    <property type="entry name" value="NEUROPATHY TARGET ESTERASE/SWISS CHEESE D.MELANOGASTER"/>
    <property type="match status" value="1"/>
</dbReference>
<reference evidence="6" key="1">
    <citation type="submission" date="2021-02" db="EMBL/GenBank/DDBJ databases">
        <title>Infant gut strain persistence is associated with maternal origin, phylogeny, and functional potential including surface adhesion and iron acquisition.</title>
        <authorList>
            <person name="Lou Y.C."/>
        </authorList>
    </citation>
    <scope>NUCLEOTIDE SEQUENCE</scope>
    <source>
        <strain evidence="6">L3_101_000M1_dasL3_101_000M1_concoct_87</strain>
    </source>
</reference>
<feature type="short sequence motif" description="DGA/G" evidence="4">
    <location>
        <begin position="165"/>
        <end position="167"/>
    </location>
</feature>
<dbReference type="Gene3D" id="3.40.1090.10">
    <property type="entry name" value="Cytosolic phospholipase A2 catalytic domain"/>
    <property type="match status" value="2"/>
</dbReference>
<dbReference type="InterPro" id="IPR037483">
    <property type="entry name" value="YjjU-like"/>
</dbReference>
<keyword evidence="1 4" id="KW-0378">Hydrolase</keyword>
<evidence type="ECO:0000259" key="5">
    <source>
        <dbReference type="PROSITE" id="PS51635"/>
    </source>
</evidence>
<dbReference type="InterPro" id="IPR045943">
    <property type="entry name" value="DUF6363"/>
</dbReference>
<keyword evidence="2 4" id="KW-0442">Lipid degradation</keyword>
<dbReference type="InterPro" id="IPR016035">
    <property type="entry name" value="Acyl_Trfase/lysoPLipase"/>
</dbReference>
<feature type="active site" description="Proton acceptor" evidence="4">
    <location>
        <position position="165"/>
    </location>
</feature>
<feature type="active site" description="Nucleophile" evidence="4">
    <location>
        <position position="45"/>
    </location>
</feature>
<dbReference type="SUPFAM" id="SSF52151">
    <property type="entry name" value="FabD/lysophospholipase-like"/>
    <property type="match status" value="1"/>
</dbReference>
<feature type="domain" description="PNPLA" evidence="5">
    <location>
        <begin position="12"/>
        <end position="178"/>
    </location>
</feature>
<evidence type="ECO:0000313" key="6">
    <source>
        <dbReference type="EMBL" id="MBS5332450.1"/>
    </source>
</evidence>
<dbReference type="Pfam" id="PF19890">
    <property type="entry name" value="DUF6363"/>
    <property type="match status" value="1"/>
</dbReference>
<comment type="caution">
    <text evidence="6">The sequence shown here is derived from an EMBL/GenBank/DDBJ whole genome shotgun (WGS) entry which is preliminary data.</text>
</comment>
<dbReference type="AlphaFoldDB" id="A0A943HKS2"/>
<evidence type="ECO:0000313" key="7">
    <source>
        <dbReference type="Proteomes" id="UP000759273"/>
    </source>
</evidence>
<feature type="short sequence motif" description="GXSXG" evidence="4">
    <location>
        <begin position="43"/>
        <end position="47"/>
    </location>
</feature>
<name>A0A943HKS2_9FIRM</name>
<comment type="caution">
    <text evidence="4">Lacks conserved residue(s) required for the propagation of feature annotation.</text>
</comment>
<dbReference type="Pfam" id="PF01734">
    <property type="entry name" value="Patatin"/>
    <property type="match status" value="1"/>
</dbReference>